<feature type="domain" description="FAE" evidence="7">
    <location>
        <begin position="113"/>
        <end position="395"/>
    </location>
</feature>
<keyword evidence="2 4" id="KW-0808">Transferase</keyword>
<feature type="transmembrane region" description="Helical" evidence="6">
    <location>
        <begin position="86"/>
        <end position="108"/>
    </location>
</feature>
<feature type="compositionally biased region" description="Polar residues" evidence="5">
    <location>
        <begin position="1"/>
        <end position="14"/>
    </location>
</feature>
<dbReference type="EMBL" id="CM026433">
    <property type="protein sequence ID" value="KAG0553735.1"/>
    <property type="molecule type" value="Genomic_DNA"/>
</dbReference>
<keyword evidence="10" id="KW-1185">Reference proteome</keyword>
<dbReference type="GO" id="GO:0016020">
    <property type="term" value="C:membrane"/>
    <property type="evidence" value="ECO:0007669"/>
    <property type="project" value="InterPro"/>
</dbReference>
<evidence type="ECO:0000313" key="9">
    <source>
        <dbReference type="EMBL" id="KAG0553735.1"/>
    </source>
</evidence>
<sequence length="532" mass="58912">MVEQVNMSSQNGSVHLNGHHHDHSSTKTKAAEDTSLLGPSYKQILKSRALYPMLIIASVQAAPILYDKLRVQAFFHDVAMQIPSTVDTYTVCLMLVAAALTYLAYYFVYVPGPILMLDFSCFKPDDCTRVSKRTYVEKAKRSGFFSEKSLDFQEKVLALSGLGDETYAPPSTLLEPVDRSLKATHSEAQACIFGVADEIFSQGIVKPKNVDILVLNCSMYSPVPSLAAMVVNKYKMRKDIEVYNLGGMGCSAGLIAIDLACKILKGRRNSYALVISTEIISAQFGYPGNQRSMMVGNCLFRTGSAGVLLSNRRADRWRAKYEMEHLVRTNNGADDASYNCVHSTQDEAGNIGISLSRDLMRAAGTVLKDNITTLAPKILPLSEKVKFAINYIAIKLNKGQKPTIKPYMPNFKKAVSHFAIHPGGRAVLEGVAEKLDLDDWYMEPSKMTLHRFGNTSSSSVWYVMAYLEAKGRVKKGDRVWQIALGSGLKCNSVIWKSLKTAQEGPSKNCWATFIDKYPMEIDTTLPQPQSEK</sequence>
<dbReference type="SUPFAM" id="SSF53901">
    <property type="entry name" value="Thiolase-like"/>
    <property type="match status" value="2"/>
</dbReference>
<evidence type="ECO:0000256" key="3">
    <source>
        <dbReference type="ARBA" id="ARBA00023315"/>
    </source>
</evidence>
<evidence type="ECO:0000259" key="7">
    <source>
        <dbReference type="Pfam" id="PF08392"/>
    </source>
</evidence>
<dbReference type="Gene3D" id="3.40.47.10">
    <property type="match status" value="1"/>
</dbReference>
<comment type="similarity">
    <text evidence="1 4">Belongs to the thiolase-like superfamily. Chalcone/stilbene synthases family.</text>
</comment>
<dbReference type="InterPro" id="IPR013601">
    <property type="entry name" value="FAE1_typ3_polyketide_synth"/>
</dbReference>
<dbReference type="GO" id="GO:0006633">
    <property type="term" value="P:fatty acid biosynthetic process"/>
    <property type="evidence" value="ECO:0007669"/>
    <property type="project" value="InterPro"/>
</dbReference>
<dbReference type="PIRSF" id="PIRSF036417">
    <property type="entry name" value="3-ktacl-CoA_syn"/>
    <property type="match status" value="1"/>
</dbReference>
<dbReference type="Proteomes" id="UP000822688">
    <property type="component" value="Chromosome 12"/>
</dbReference>
<organism evidence="9 10">
    <name type="scientific">Ceratodon purpureus</name>
    <name type="common">Fire moss</name>
    <name type="synonym">Dicranum purpureum</name>
    <dbReference type="NCBI Taxonomy" id="3225"/>
    <lineage>
        <taxon>Eukaryota</taxon>
        <taxon>Viridiplantae</taxon>
        <taxon>Streptophyta</taxon>
        <taxon>Embryophyta</taxon>
        <taxon>Bryophyta</taxon>
        <taxon>Bryophytina</taxon>
        <taxon>Bryopsida</taxon>
        <taxon>Dicranidae</taxon>
        <taxon>Pseudoditrichales</taxon>
        <taxon>Ditrichaceae</taxon>
        <taxon>Ceratodon</taxon>
    </lineage>
</organism>
<dbReference type="GO" id="GO:0016747">
    <property type="term" value="F:acyltransferase activity, transferring groups other than amino-acyl groups"/>
    <property type="evidence" value="ECO:0007669"/>
    <property type="project" value="InterPro"/>
</dbReference>
<dbReference type="InterPro" id="IPR016039">
    <property type="entry name" value="Thiolase-like"/>
</dbReference>
<evidence type="ECO:0000256" key="1">
    <source>
        <dbReference type="ARBA" id="ARBA00005531"/>
    </source>
</evidence>
<reference evidence="9" key="1">
    <citation type="submission" date="2020-06" db="EMBL/GenBank/DDBJ databases">
        <title>WGS assembly of Ceratodon purpureus strain R40.</title>
        <authorList>
            <person name="Carey S.B."/>
            <person name="Jenkins J."/>
            <person name="Shu S."/>
            <person name="Lovell J.T."/>
            <person name="Sreedasyam A."/>
            <person name="Maumus F."/>
            <person name="Tiley G.P."/>
            <person name="Fernandez-Pozo N."/>
            <person name="Barry K."/>
            <person name="Chen C."/>
            <person name="Wang M."/>
            <person name="Lipzen A."/>
            <person name="Daum C."/>
            <person name="Saski C.A."/>
            <person name="Payton A.C."/>
            <person name="Mcbreen J.C."/>
            <person name="Conrad R.E."/>
            <person name="Kollar L.M."/>
            <person name="Olsson S."/>
            <person name="Huttunen S."/>
            <person name="Landis J.B."/>
            <person name="Wickett N.J."/>
            <person name="Johnson M.G."/>
            <person name="Rensing S.A."/>
            <person name="Grimwood J."/>
            <person name="Schmutz J."/>
            <person name="Mcdaniel S.F."/>
        </authorList>
    </citation>
    <scope>NUCLEOTIDE SEQUENCE</scope>
    <source>
        <strain evidence="9">R40</strain>
    </source>
</reference>
<dbReference type="CDD" id="cd00831">
    <property type="entry name" value="CHS_like"/>
    <property type="match status" value="1"/>
</dbReference>
<evidence type="ECO:0000313" key="10">
    <source>
        <dbReference type="Proteomes" id="UP000822688"/>
    </source>
</evidence>
<evidence type="ECO:0000256" key="2">
    <source>
        <dbReference type="ARBA" id="ARBA00022679"/>
    </source>
</evidence>
<dbReference type="AlphaFoldDB" id="A0A8T0G496"/>
<gene>
    <name evidence="9" type="ORF">KC19_12G035200</name>
</gene>
<proteinExistence type="inferred from homology"/>
<evidence type="ECO:0000259" key="8">
    <source>
        <dbReference type="Pfam" id="PF08541"/>
    </source>
</evidence>
<dbReference type="Pfam" id="PF08541">
    <property type="entry name" value="ACP_syn_III_C"/>
    <property type="match status" value="1"/>
</dbReference>
<evidence type="ECO:0000256" key="6">
    <source>
        <dbReference type="SAM" id="Phobius"/>
    </source>
</evidence>
<keyword evidence="3 4" id="KW-0012">Acyltransferase</keyword>
<feature type="domain" description="Beta-ketoacyl-[acyl-carrier-protein] synthase III C-terminal" evidence="8">
    <location>
        <begin position="413"/>
        <end position="496"/>
    </location>
</feature>
<keyword evidence="6" id="KW-1133">Transmembrane helix</keyword>
<feature type="region of interest" description="Disordered" evidence="5">
    <location>
        <begin position="1"/>
        <end position="32"/>
    </location>
</feature>
<name>A0A8T0G496_CERPU</name>
<feature type="compositionally biased region" description="Basic and acidic residues" evidence="5">
    <location>
        <begin position="23"/>
        <end position="32"/>
    </location>
</feature>
<protein>
    <recommendedName>
        <fullName evidence="4">3-ketoacyl-CoA synthase</fullName>
        <ecNumber evidence="4">2.3.1.-</ecNumber>
    </recommendedName>
</protein>
<evidence type="ECO:0000256" key="4">
    <source>
        <dbReference type="PIRNR" id="PIRNR036417"/>
    </source>
</evidence>
<keyword evidence="6" id="KW-0812">Transmembrane</keyword>
<dbReference type="Pfam" id="PF08392">
    <property type="entry name" value="FAE1_CUT1_RppA"/>
    <property type="match status" value="1"/>
</dbReference>
<dbReference type="PANTHER" id="PTHR31561">
    <property type="entry name" value="3-KETOACYL-COA SYNTHASE"/>
    <property type="match status" value="1"/>
</dbReference>
<dbReference type="EC" id="2.3.1.-" evidence="4"/>
<dbReference type="InterPro" id="IPR012392">
    <property type="entry name" value="3-ktacl-CoA_syn"/>
</dbReference>
<dbReference type="InterPro" id="IPR013747">
    <property type="entry name" value="ACP_syn_III_C"/>
</dbReference>
<keyword evidence="6" id="KW-0472">Membrane</keyword>
<accession>A0A8T0G496</accession>
<comment type="pathway">
    <text evidence="4">Lipid metabolism; fatty acid biosynthesis.</text>
</comment>
<evidence type="ECO:0000256" key="5">
    <source>
        <dbReference type="SAM" id="MobiDB-lite"/>
    </source>
</evidence>
<comment type="caution">
    <text evidence="9">The sequence shown here is derived from an EMBL/GenBank/DDBJ whole genome shotgun (WGS) entry which is preliminary data.</text>
</comment>